<dbReference type="Proteomes" id="UP000319627">
    <property type="component" value="Unassembled WGS sequence"/>
</dbReference>
<dbReference type="OrthoDB" id="9816424at2"/>
<comment type="caution">
    <text evidence="2">The sequence shown here is derived from an EMBL/GenBank/DDBJ whole genome shotgun (WGS) entry which is preliminary data.</text>
</comment>
<dbReference type="InterPro" id="IPR048354">
    <property type="entry name" value="TOD1_MUCI70_glycTrfase_dom"/>
</dbReference>
<protein>
    <submittedName>
        <fullName evidence="2">Uncharacterized protein DUF616</fullName>
    </submittedName>
</protein>
<dbReference type="Pfam" id="PF05045">
    <property type="entry name" value="RgpF"/>
    <property type="match status" value="1"/>
</dbReference>
<dbReference type="EMBL" id="VLKG01000002">
    <property type="protein sequence ID" value="TWH76704.1"/>
    <property type="molecule type" value="Genomic_DNA"/>
</dbReference>
<name>A0A562J1J0_9GAMM</name>
<sequence>MQINYLTQANNSFRAKKFEKSIYLYSLALKNNTKLGHIINFNINLAEKKILERRNPIKTTAIVVHVFYEHLWDRINTYLKNLDIDFDLIVTTTEVLFDSISKKITNDYNSAIVFIVENEGMDVLPFIIATKKARLWEYSSVLKLHTKNDKTEEKAIHGKALLDSVIGSTEIASKAIRSIQHNDVGLIGAEIFFRSADLLMYNNREAFRNILKCLNLPEPESEFGFIAGTIFWIKGSLLKIFDEKFHTIYELLSSSKEAKTGGDGTYAHAMERFFGALPAIENLEIAVTYQQTEDTSNYSLRVIDNFSINENPIYRTGSGTHIIRYKNIQNQQYWTAAIKKSDLFNDEYYRNQLPINTIPSDQDSITHYLMHGDLFLANPSEKFNSIYYLTRYKDIARSREPALIHFINHGKREGRIGLPENEHWIELAFIENLLNTKWKENPSDLIELLKKPISKENLENVFSKNFNPYKIPKLIKSAKTKSSIDVVHEYLNGVYQRELENYDLLERTWLNQDIEKSKDIATTIKENYGVTRASLEILASCEILLKNWNNAEKLWINYWKLINSKQGIPERCKKTILRIDRPTDENNEDFQIINNSGFRKTIKSEERKSICIYTTLFGDIDDLLPIIPLKHDIDFICFTDRDRPSMGWNIRLVSPEFKSSNLSAKIYKILPHKYLKEYKYSLFVDANTLFLGRINLLINLCLNANDFVMWRHPFRRDIFKEYIAIVTSKRHEPVKLLAQIKKYDQLGLPNNTGLTEGSFIWRSHINKEVCNFMDDWWTEILNGSYRDQVSLGYLMWSTNLKPHVFSERLGSSRDNCFFVKVPHNFEAPQKQQITNTIKQNRNIVFLYSEKYAKSGSTVMRGEQLSKLIKNHYIERGKNVTYTSDSNQLKNCIIFITKGFLKDSSVQDLEKLKSHNNILLYDFVDDIPDKNKIDFADALIASSILGYKHYMLNIPQIPSFHLTHHVDPRVINKIKPTKLEFNSCEIGYFGELLNTQKTESIEKFVKFINVDTSIQDDSWIDLIPKFNCHYAVRQKRGIDGFKPFLKGFTAAASNSIIIIQANEGDAEYYLGSDYPYLVSNTPTEEEILSVIDNAKSDYNKSNWNYASEIMNEIKLRSSMDHIINEFDKIIKNF</sequence>
<accession>A0A562J1J0</accession>
<dbReference type="InterPro" id="IPR006852">
    <property type="entry name" value="TOD1_MUCI70"/>
</dbReference>
<feature type="domain" description="TOD1/MUCI70 glycosyltransferase-like" evidence="1">
    <location>
        <begin position="648"/>
        <end position="800"/>
    </location>
</feature>
<proteinExistence type="predicted"/>
<evidence type="ECO:0000259" key="1">
    <source>
        <dbReference type="Pfam" id="PF04765"/>
    </source>
</evidence>
<gene>
    <name evidence="2" type="ORF">LX59_00749</name>
</gene>
<keyword evidence="3" id="KW-1185">Reference proteome</keyword>
<evidence type="ECO:0000313" key="3">
    <source>
        <dbReference type="Proteomes" id="UP000319627"/>
    </source>
</evidence>
<evidence type="ECO:0000313" key="2">
    <source>
        <dbReference type="EMBL" id="TWH76704.1"/>
    </source>
</evidence>
<organism evidence="2 3">
    <name type="scientific">Azomonas agilis</name>
    <dbReference type="NCBI Taxonomy" id="116849"/>
    <lineage>
        <taxon>Bacteria</taxon>
        <taxon>Pseudomonadati</taxon>
        <taxon>Pseudomonadota</taxon>
        <taxon>Gammaproteobacteria</taxon>
        <taxon>Pseudomonadales</taxon>
        <taxon>Pseudomonadaceae</taxon>
        <taxon>Azomonas</taxon>
    </lineage>
</organism>
<dbReference type="InterPro" id="IPR007739">
    <property type="entry name" value="RgpF"/>
</dbReference>
<dbReference type="Pfam" id="PF04765">
    <property type="entry name" value="TOD1_MUCI70"/>
    <property type="match status" value="1"/>
</dbReference>
<dbReference type="RefSeq" id="WP_144570489.1">
    <property type="nucleotide sequence ID" value="NZ_VLKG01000002.1"/>
</dbReference>
<reference evidence="2 3" key="1">
    <citation type="submission" date="2019-07" db="EMBL/GenBank/DDBJ databases">
        <title>Genomic Encyclopedia of Type Strains, Phase I: the one thousand microbial genomes (KMG-I) project.</title>
        <authorList>
            <person name="Kyrpides N."/>
        </authorList>
    </citation>
    <scope>NUCLEOTIDE SEQUENCE [LARGE SCALE GENOMIC DNA]</scope>
    <source>
        <strain evidence="2 3">DSM 375</strain>
    </source>
</reference>
<dbReference type="PANTHER" id="PTHR12956">
    <property type="entry name" value="ALKALINE CERAMIDASE-RELATED"/>
    <property type="match status" value="1"/>
</dbReference>
<dbReference type="AlphaFoldDB" id="A0A562J1J0"/>
<dbReference type="PANTHER" id="PTHR12956:SF17">
    <property type="entry name" value="OS01G0749100 PROTEIN"/>
    <property type="match status" value="1"/>
</dbReference>